<keyword evidence="2" id="KW-1185">Reference proteome</keyword>
<comment type="caution">
    <text evidence="1">The sequence shown here is derived from an EMBL/GenBank/DDBJ whole genome shotgun (WGS) entry which is preliminary data.</text>
</comment>
<name>A0ACD3QHI5_LARCR</name>
<gene>
    <name evidence="1" type="ORF">E3U43_016327</name>
</gene>
<protein>
    <submittedName>
        <fullName evidence="1">Uncharacterized protein</fullName>
    </submittedName>
</protein>
<proteinExistence type="predicted"/>
<evidence type="ECO:0000313" key="2">
    <source>
        <dbReference type="Proteomes" id="UP000793456"/>
    </source>
</evidence>
<accession>A0ACD3QHI5</accession>
<evidence type="ECO:0000313" key="1">
    <source>
        <dbReference type="EMBL" id="TMS06568.1"/>
    </source>
</evidence>
<dbReference type="EMBL" id="CM011692">
    <property type="protein sequence ID" value="TMS06568.1"/>
    <property type="molecule type" value="Genomic_DNA"/>
</dbReference>
<sequence>MKRGVHKGQDSRSPKPASALRINPSGPGICIIPCRSIPPHCQRADQKPNAATMRSSSGEAAFHLPGGCRY</sequence>
<organism evidence="1 2">
    <name type="scientific">Larimichthys crocea</name>
    <name type="common">Large yellow croaker</name>
    <name type="synonym">Pseudosciaena crocea</name>
    <dbReference type="NCBI Taxonomy" id="215358"/>
    <lineage>
        <taxon>Eukaryota</taxon>
        <taxon>Metazoa</taxon>
        <taxon>Chordata</taxon>
        <taxon>Craniata</taxon>
        <taxon>Vertebrata</taxon>
        <taxon>Euteleostomi</taxon>
        <taxon>Actinopterygii</taxon>
        <taxon>Neopterygii</taxon>
        <taxon>Teleostei</taxon>
        <taxon>Neoteleostei</taxon>
        <taxon>Acanthomorphata</taxon>
        <taxon>Eupercaria</taxon>
        <taxon>Sciaenidae</taxon>
        <taxon>Larimichthys</taxon>
    </lineage>
</organism>
<dbReference type="Proteomes" id="UP000793456">
    <property type="component" value="Chromosome XIX"/>
</dbReference>
<reference evidence="1" key="1">
    <citation type="submission" date="2018-11" db="EMBL/GenBank/DDBJ databases">
        <title>The sequence and de novo assembly of Larimichthys crocea genome using PacBio and Hi-C technologies.</title>
        <authorList>
            <person name="Xu P."/>
            <person name="Chen B."/>
            <person name="Zhou Z."/>
            <person name="Ke Q."/>
            <person name="Wu Y."/>
            <person name="Bai H."/>
            <person name="Pu F."/>
        </authorList>
    </citation>
    <scope>NUCLEOTIDE SEQUENCE</scope>
    <source>
        <tissue evidence="1">Muscle</tissue>
    </source>
</reference>